<feature type="domain" description="Fringe-like glycosyltransferase" evidence="12">
    <location>
        <begin position="74"/>
        <end position="173"/>
    </location>
</feature>
<reference evidence="13" key="1">
    <citation type="submission" date="2021-06" db="EMBL/GenBank/DDBJ databases">
        <authorList>
            <person name="Hodson N. C."/>
            <person name="Mongue J. A."/>
            <person name="Jaron S. K."/>
        </authorList>
    </citation>
    <scope>NUCLEOTIDE SEQUENCE</scope>
</reference>
<keyword evidence="11" id="KW-0472">Membrane</keyword>
<dbReference type="InterPro" id="IPR026050">
    <property type="entry name" value="C1GALT1/C1GALT1_chp1"/>
</dbReference>
<comment type="pathway">
    <text evidence="2">Protein modification; protein glycosylation.</text>
</comment>
<accession>A0A8J2LHA5</accession>
<evidence type="ECO:0000313" key="14">
    <source>
        <dbReference type="Proteomes" id="UP000708208"/>
    </source>
</evidence>
<dbReference type="Pfam" id="PF02434">
    <property type="entry name" value="Fringe"/>
    <property type="match status" value="1"/>
</dbReference>
<dbReference type="PANTHER" id="PTHR23033">
    <property type="entry name" value="BETA1,3-GALACTOSYLTRANSFERASE"/>
    <property type="match status" value="1"/>
</dbReference>
<dbReference type="GO" id="GO:0000166">
    <property type="term" value="F:nucleotide binding"/>
    <property type="evidence" value="ECO:0007669"/>
    <property type="project" value="UniProtKB-KW"/>
</dbReference>
<dbReference type="OrthoDB" id="414175at2759"/>
<evidence type="ECO:0000256" key="8">
    <source>
        <dbReference type="ARBA" id="ARBA00022741"/>
    </source>
</evidence>
<evidence type="ECO:0000256" key="6">
    <source>
        <dbReference type="ARBA" id="ARBA00022679"/>
    </source>
</evidence>
<evidence type="ECO:0000313" key="13">
    <source>
        <dbReference type="EMBL" id="CAG7822769.1"/>
    </source>
</evidence>
<protein>
    <recommendedName>
        <fullName evidence="4">N-acetylgalactosaminide beta-1,3-galactosyltransferase</fullName>
        <ecNumber evidence="4">2.4.1.122</ecNumber>
    </recommendedName>
</protein>
<evidence type="ECO:0000256" key="2">
    <source>
        <dbReference type="ARBA" id="ARBA00004922"/>
    </source>
</evidence>
<keyword evidence="8" id="KW-0547">Nucleotide-binding</keyword>
<keyword evidence="10" id="KW-1133">Transmembrane helix</keyword>
<name>A0A8J2LHA5_9HEXA</name>
<evidence type="ECO:0000259" key="12">
    <source>
        <dbReference type="Pfam" id="PF02434"/>
    </source>
</evidence>
<organism evidence="13 14">
    <name type="scientific">Allacma fusca</name>
    <dbReference type="NCBI Taxonomy" id="39272"/>
    <lineage>
        <taxon>Eukaryota</taxon>
        <taxon>Metazoa</taxon>
        <taxon>Ecdysozoa</taxon>
        <taxon>Arthropoda</taxon>
        <taxon>Hexapoda</taxon>
        <taxon>Collembola</taxon>
        <taxon>Symphypleona</taxon>
        <taxon>Sminthuridae</taxon>
        <taxon>Allacma</taxon>
    </lineage>
</organism>
<evidence type="ECO:0000256" key="10">
    <source>
        <dbReference type="ARBA" id="ARBA00022989"/>
    </source>
</evidence>
<evidence type="ECO:0000256" key="5">
    <source>
        <dbReference type="ARBA" id="ARBA00022676"/>
    </source>
</evidence>
<sequence length="187" mass="21507">MSPFEILSRDIREGDGAPQEGPTAAGEDLLTLQHSLHEEYHMYSDAEARVINAKVSVFCIVMCTAGDSTSQAKLVNVINRTWGARCSNIIFVSRFNNSLKVEEATVVSFPELNRGMAWMWGRTKAALNYTWYNHRYEADWFLKVDDTNYVIMENLRFYLQEEQSSKPLYLGYKLKPYTKQGYMYGGK</sequence>
<evidence type="ECO:0000256" key="11">
    <source>
        <dbReference type="ARBA" id="ARBA00023136"/>
    </source>
</evidence>
<feature type="non-terminal residue" evidence="13">
    <location>
        <position position="1"/>
    </location>
</feature>
<comment type="subcellular location">
    <subcellularLocation>
        <location evidence="1">Membrane</location>
        <topology evidence="1">Single-pass type II membrane protein</topology>
    </subcellularLocation>
</comment>
<evidence type="ECO:0000256" key="3">
    <source>
        <dbReference type="ARBA" id="ARBA00006462"/>
    </source>
</evidence>
<dbReference type="Proteomes" id="UP000708208">
    <property type="component" value="Unassembled WGS sequence"/>
</dbReference>
<keyword evidence="6" id="KW-0808">Transferase</keyword>
<evidence type="ECO:0000256" key="7">
    <source>
        <dbReference type="ARBA" id="ARBA00022692"/>
    </source>
</evidence>
<gene>
    <name evidence="13" type="ORF">AFUS01_LOCUS33022</name>
</gene>
<dbReference type="InterPro" id="IPR003378">
    <property type="entry name" value="Fringe-like_glycosylTrfase"/>
</dbReference>
<keyword evidence="9" id="KW-0735">Signal-anchor</keyword>
<keyword evidence="14" id="KW-1185">Reference proteome</keyword>
<dbReference type="GO" id="GO:0016020">
    <property type="term" value="C:membrane"/>
    <property type="evidence" value="ECO:0007669"/>
    <property type="project" value="UniProtKB-SubCell"/>
</dbReference>
<comment type="similarity">
    <text evidence="3">Belongs to the glycosyltransferase 31 family. Beta3-Gal-T subfamily.</text>
</comment>
<evidence type="ECO:0000256" key="1">
    <source>
        <dbReference type="ARBA" id="ARBA00004606"/>
    </source>
</evidence>
<dbReference type="AlphaFoldDB" id="A0A8J2LHA5"/>
<dbReference type="PANTHER" id="PTHR23033:SF14">
    <property type="entry name" value="GLYCOPROTEIN-N-ACETYLGALACTOSAMINE 3-BETA-GALACTOSYLTRANSFERASE 1-RELATED"/>
    <property type="match status" value="1"/>
</dbReference>
<evidence type="ECO:0000256" key="4">
    <source>
        <dbReference type="ARBA" id="ARBA00012557"/>
    </source>
</evidence>
<dbReference type="EMBL" id="CAJVCH010527385">
    <property type="protein sequence ID" value="CAG7822769.1"/>
    <property type="molecule type" value="Genomic_DNA"/>
</dbReference>
<comment type="caution">
    <text evidence="13">The sequence shown here is derived from an EMBL/GenBank/DDBJ whole genome shotgun (WGS) entry which is preliminary data.</text>
</comment>
<proteinExistence type="inferred from homology"/>
<evidence type="ECO:0000256" key="9">
    <source>
        <dbReference type="ARBA" id="ARBA00022968"/>
    </source>
</evidence>
<keyword evidence="7" id="KW-0812">Transmembrane</keyword>
<keyword evidence="5" id="KW-0328">Glycosyltransferase</keyword>
<dbReference type="EC" id="2.4.1.122" evidence="4"/>
<dbReference type="GO" id="GO:0016263">
    <property type="term" value="F:glycoprotein-N-acetylgalactosamine 3-beta-galactosyltransferase activity"/>
    <property type="evidence" value="ECO:0007669"/>
    <property type="project" value="UniProtKB-EC"/>
</dbReference>